<protein>
    <submittedName>
        <fullName evidence="2">Dinitrogenase iron-molybdenum cofactor biosynthesis protein</fullName>
    </submittedName>
</protein>
<feature type="domain" description="Dinitrogenase iron-molybdenum cofactor biosynthesis" evidence="1">
    <location>
        <begin position="15"/>
        <end position="108"/>
    </location>
</feature>
<dbReference type="Proteomes" id="UP000000719">
    <property type="component" value="Chromosome"/>
</dbReference>
<dbReference type="eggNOG" id="COG1433">
    <property type="taxonomic scope" value="Bacteria"/>
</dbReference>
<dbReference type="OrthoDB" id="280278at2"/>
<sequence>MSLTIACATDDGVNFINRHFGDADYYYIYNLTPEGATFIKKVENTTGEEEGHADPEKARSIVKILKENENVQVGVSRKFGPNIKRVKKHFVPVLVQASEIEEGLKELQSNYDYIMDLWQKGEGREHLVLK</sequence>
<evidence type="ECO:0000313" key="2">
    <source>
        <dbReference type="EMBL" id="ACL69233.1"/>
    </source>
</evidence>
<reference evidence="2 3" key="1">
    <citation type="journal article" date="2009" name="PLoS ONE">
        <title>Genome analysis of the anaerobic thermohalophilic bacterium Halothermothrix orenii.</title>
        <authorList>
            <person name="Mavromatis K."/>
            <person name="Ivanova N."/>
            <person name="Anderson I."/>
            <person name="Lykidis A."/>
            <person name="Hooper S.D."/>
            <person name="Sun H."/>
            <person name="Kunin V."/>
            <person name="Lapidus A."/>
            <person name="Hugenholtz P."/>
            <person name="Patel B."/>
            <person name="Kyrpides N.C."/>
        </authorList>
    </citation>
    <scope>NUCLEOTIDE SEQUENCE [LARGE SCALE GENOMIC DNA]</scope>
    <source>
        <strain evidence="3">H 168 / OCM 544 / DSM 9562</strain>
    </source>
</reference>
<evidence type="ECO:0000313" key="3">
    <source>
        <dbReference type="Proteomes" id="UP000000719"/>
    </source>
</evidence>
<organism evidence="2 3">
    <name type="scientific">Halothermothrix orenii (strain H 168 / OCM 544 / DSM 9562)</name>
    <dbReference type="NCBI Taxonomy" id="373903"/>
    <lineage>
        <taxon>Bacteria</taxon>
        <taxon>Bacillati</taxon>
        <taxon>Bacillota</taxon>
        <taxon>Clostridia</taxon>
        <taxon>Halanaerobiales</taxon>
        <taxon>Halothermotrichaceae</taxon>
        <taxon>Halothermothrix</taxon>
    </lineage>
</organism>
<gene>
    <name evidence="2" type="ordered locus">Hore_04750</name>
</gene>
<accession>B8D206</accession>
<dbReference type="EMBL" id="CP001098">
    <property type="protein sequence ID" value="ACL69233.1"/>
    <property type="molecule type" value="Genomic_DNA"/>
</dbReference>
<keyword evidence="3" id="KW-1185">Reference proteome</keyword>
<dbReference type="CDD" id="cd00562">
    <property type="entry name" value="NifX_NifB"/>
    <property type="match status" value="1"/>
</dbReference>
<dbReference type="SUPFAM" id="SSF53146">
    <property type="entry name" value="Nitrogenase accessory factor-like"/>
    <property type="match status" value="1"/>
</dbReference>
<dbReference type="STRING" id="373903.Hore_04750"/>
<dbReference type="KEGG" id="hor:Hore_04750"/>
<dbReference type="InterPro" id="IPR003731">
    <property type="entry name" value="Di-Nase_FeMo-co_biosynth"/>
</dbReference>
<dbReference type="HOGENOM" id="CLU_1912441_0_0_9"/>
<dbReference type="Gene3D" id="3.30.420.130">
    <property type="entry name" value="Dinitrogenase iron-molybdenum cofactor biosynthesis domain"/>
    <property type="match status" value="1"/>
</dbReference>
<dbReference type="AlphaFoldDB" id="B8D206"/>
<proteinExistence type="predicted"/>
<dbReference type="InterPro" id="IPR036105">
    <property type="entry name" value="DiNase_FeMo-co_biosyn_sf"/>
</dbReference>
<dbReference type="Pfam" id="PF02579">
    <property type="entry name" value="Nitro_FeMo-Co"/>
    <property type="match status" value="1"/>
</dbReference>
<evidence type="ECO:0000259" key="1">
    <source>
        <dbReference type="Pfam" id="PF02579"/>
    </source>
</evidence>
<dbReference type="RefSeq" id="WP_012635421.1">
    <property type="nucleotide sequence ID" value="NC_011899.1"/>
</dbReference>
<name>B8D206_HALOH</name>